<keyword evidence="2" id="KW-1185">Reference proteome</keyword>
<evidence type="ECO:0000313" key="1">
    <source>
        <dbReference type="EMBL" id="KAK6526633.1"/>
    </source>
</evidence>
<organism evidence="1 2">
    <name type="scientific">Orbilia ellipsospora</name>
    <dbReference type="NCBI Taxonomy" id="2528407"/>
    <lineage>
        <taxon>Eukaryota</taxon>
        <taxon>Fungi</taxon>
        <taxon>Dikarya</taxon>
        <taxon>Ascomycota</taxon>
        <taxon>Pezizomycotina</taxon>
        <taxon>Orbiliomycetes</taxon>
        <taxon>Orbiliales</taxon>
        <taxon>Orbiliaceae</taxon>
        <taxon>Orbilia</taxon>
    </lineage>
</organism>
<name>A0AAV9WUX1_9PEZI</name>
<accession>A0AAV9WUX1</accession>
<sequence>MDIQDVFPENPLMLSVKYLGTNQTPFTVPWAKGRVQLCTGFNTGRELDDDLFVNRTAFQDIEETILRYRECQITSIKDESGSSIATSSENSSFCISASVGSSFLGASGRGSYEKSIRDTRNTSSISVTANHSSGQIEFIQMPQLNLDAVRLLTTSNDPINKFRQMYGDFYVAGYRVGAVNGTTVSGELANKSFFEAKRAEIDLVAISKSIDEASASTSDSGGLCVAAFDSLTGFHSSFIARTYQDSIEAGNVISANKERAMTIAARAADVLEEVFMGRDQSACACISQDAVGQLWDRGLVTGLMLAPFTTLREYQSVLLRRSRTD</sequence>
<reference evidence="1 2" key="1">
    <citation type="submission" date="2019-10" db="EMBL/GenBank/DDBJ databases">
        <authorList>
            <person name="Palmer J.M."/>
        </authorList>
    </citation>
    <scope>NUCLEOTIDE SEQUENCE [LARGE SCALE GENOMIC DNA]</scope>
    <source>
        <strain evidence="1 2">TWF694</strain>
    </source>
</reference>
<protein>
    <recommendedName>
        <fullName evidence="3">MACPF domain-containing protein</fullName>
    </recommendedName>
</protein>
<evidence type="ECO:0000313" key="2">
    <source>
        <dbReference type="Proteomes" id="UP001365542"/>
    </source>
</evidence>
<gene>
    <name evidence="1" type="ORF">TWF694_005214</name>
</gene>
<proteinExistence type="predicted"/>
<dbReference type="Proteomes" id="UP001365542">
    <property type="component" value="Unassembled WGS sequence"/>
</dbReference>
<dbReference type="AlphaFoldDB" id="A0AAV9WUX1"/>
<comment type="caution">
    <text evidence="1">The sequence shown here is derived from an EMBL/GenBank/DDBJ whole genome shotgun (WGS) entry which is preliminary data.</text>
</comment>
<dbReference type="EMBL" id="JAVHJO010000016">
    <property type="protein sequence ID" value="KAK6526633.1"/>
    <property type="molecule type" value="Genomic_DNA"/>
</dbReference>
<evidence type="ECO:0008006" key="3">
    <source>
        <dbReference type="Google" id="ProtNLM"/>
    </source>
</evidence>